<accession>A0AAD6UQY8</accession>
<dbReference type="Gene3D" id="2.60.40.10">
    <property type="entry name" value="Immunoglobulins"/>
    <property type="match status" value="1"/>
</dbReference>
<reference evidence="2" key="1">
    <citation type="submission" date="2023-03" db="EMBL/GenBank/DDBJ databases">
        <title>Massive genome expansion in bonnet fungi (Mycena s.s.) driven by repeated elements and novel gene families across ecological guilds.</title>
        <authorList>
            <consortium name="Lawrence Berkeley National Laboratory"/>
            <person name="Harder C.B."/>
            <person name="Miyauchi S."/>
            <person name="Viragh M."/>
            <person name="Kuo A."/>
            <person name="Thoen E."/>
            <person name="Andreopoulos B."/>
            <person name="Lu D."/>
            <person name="Skrede I."/>
            <person name="Drula E."/>
            <person name="Henrissat B."/>
            <person name="Morin E."/>
            <person name="Kohler A."/>
            <person name="Barry K."/>
            <person name="LaButti K."/>
            <person name="Morin E."/>
            <person name="Salamov A."/>
            <person name="Lipzen A."/>
            <person name="Mereny Z."/>
            <person name="Hegedus B."/>
            <person name="Baldrian P."/>
            <person name="Stursova M."/>
            <person name="Weitz H."/>
            <person name="Taylor A."/>
            <person name="Grigoriev I.V."/>
            <person name="Nagy L.G."/>
            <person name="Martin F."/>
            <person name="Kauserud H."/>
        </authorList>
    </citation>
    <scope>NUCLEOTIDE SEQUENCE</scope>
    <source>
        <strain evidence="2">9144</strain>
    </source>
</reference>
<feature type="signal peptide" evidence="1">
    <location>
        <begin position="1"/>
        <end position="20"/>
    </location>
</feature>
<proteinExistence type="predicted"/>
<protein>
    <submittedName>
        <fullName evidence="2">Uncharacterized protein</fullName>
    </submittedName>
</protein>
<dbReference type="Proteomes" id="UP001219525">
    <property type="component" value="Unassembled WGS sequence"/>
</dbReference>
<gene>
    <name evidence="2" type="ORF">GGX14DRAFT_53894</name>
</gene>
<organism evidence="2 3">
    <name type="scientific">Mycena pura</name>
    <dbReference type="NCBI Taxonomy" id="153505"/>
    <lineage>
        <taxon>Eukaryota</taxon>
        <taxon>Fungi</taxon>
        <taxon>Dikarya</taxon>
        <taxon>Basidiomycota</taxon>
        <taxon>Agaricomycotina</taxon>
        <taxon>Agaricomycetes</taxon>
        <taxon>Agaricomycetidae</taxon>
        <taxon>Agaricales</taxon>
        <taxon>Marasmiineae</taxon>
        <taxon>Mycenaceae</taxon>
        <taxon>Mycena</taxon>
    </lineage>
</organism>
<dbReference type="AlphaFoldDB" id="A0AAD6UQY8"/>
<evidence type="ECO:0000313" key="3">
    <source>
        <dbReference type="Proteomes" id="UP001219525"/>
    </source>
</evidence>
<dbReference type="Pfam" id="PF25788">
    <property type="entry name" value="Ig_Rha78A_N"/>
    <property type="match status" value="1"/>
</dbReference>
<dbReference type="Gene3D" id="2.60.120.260">
    <property type="entry name" value="Galactose-binding domain-like"/>
    <property type="match status" value="1"/>
</dbReference>
<keyword evidence="3" id="KW-1185">Reference proteome</keyword>
<dbReference type="InterPro" id="IPR013783">
    <property type="entry name" value="Ig-like_fold"/>
</dbReference>
<comment type="caution">
    <text evidence="2">The sequence shown here is derived from an EMBL/GenBank/DDBJ whole genome shotgun (WGS) entry which is preliminary data.</text>
</comment>
<dbReference type="InterPro" id="IPR016007">
    <property type="entry name" value="Alpha_rhamnosid"/>
</dbReference>
<dbReference type="PANTHER" id="PTHR33307:SF6">
    <property type="entry name" value="ALPHA-RHAMNOSIDASE (EUROFUNG)-RELATED"/>
    <property type="match status" value="1"/>
</dbReference>
<sequence length="264" mass="27199">MRTLAAVLGAVSLLLQFTHAQVTLSSLLVENQVAPLGIDVSPRFSWRISSSARSVAQSTYRLTISTVSPGASDIWDSGTLTSAKPYLAPYSGPALVSDTLYFWTVAVTTTAGSASASSNFTTGFLAQSDWGASAWIGKNVTLVPQALMNAFTSASWIWPPAPGQIPPSAPPGDVALRLTYTVPAGKTAASATIVATADDLFTLYANGVLVGSAPNTTDAWMSAQIFKNVDLGAASPLVFAVRATNRPDVSTGGAGPAGLLFALS</sequence>
<evidence type="ECO:0000313" key="2">
    <source>
        <dbReference type="EMBL" id="KAJ7190112.1"/>
    </source>
</evidence>
<dbReference type="PANTHER" id="PTHR33307">
    <property type="entry name" value="ALPHA-RHAMNOSIDASE (EUROFUNG)"/>
    <property type="match status" value="1"/>
</dbReference>
<feature type="chain" id="PRO_5041933561" evidence="1">
    <location>
        <begin position="21"/>
        <end position="264"/>
    </location>
</feature>
<keyword evidence="1" id="KW-0732">Signal</keyword>
<evidence type="ECO:0000256" key="1">
    <source>
        <dbReference type="SAM" id="SignalP"/>
    </source>
</evidence>
<dbReference type="EMBL" id="JARJCW010000157">
    <property type="protein sequence ID" value="KAJ7190112.1"/>
    <property type="molecule type" value="Genomic_DNA"/>
</dbReference>
<name>A0AAD6UQY8_9AGAR</name>